<organism evidence="2 3">
    <name type="scientific">Protopolystoma xenopodis</name>
    <dbReference type="NCBI Taxonomy" id="117903"/>
    <lineage>
        <taxon>Eukaryota</taxon>
        <taxon>Metazoa</taxon>
        <taxon>Spiralia</taxon>
        <taxon>Lophotrochozoa</taxon>
        <taxon>Platyhelminthes</taxon>
        <taxon>Monogenea</taxon>
        <taxon>Polyopisthocotylea</taxon>
        <taxon>Polystomatidea</taxon>
        <taxon>Polystomatidae</taxon>
        <taxon>Protopolystoma</taxon>
    </lineage>
</organism>
<sequence length="167" mass="16733">MSGLAANSSGVPVCSNLPTSNGNAGNQASGASSTSGQNGGGGNPIKRVMTGGLLLNLVHSATSSAGHSLRDRGGETVKDKPPCDSSDAVPAACVKANLSFPPKIEQEDSVKADSGPGLIYSEQSCKIVIESATSPVSSVSFSGSASNNQTDLPPQQLVPPTTPRSLR</sequence>
<feature type="region of interest" description="Disordered" evidence="1">
    <location>
        <begin position="1"/>
        <end position="46"/>
    </location>
</feature>
<gene>
    <name evidence="2" type="ORF">PXEA_LOCUS6372</name>
</gene>
<dbReference type="AlphaFoldDB" id="A0A448WJ07"/>
<feature type="compositionally biased region" description="Pro residues" evidence="1">
    <location>
        <begin position="156"/>
        <end position="167"/>
    </location>
</feature>
<feature type="region of interest" description="Disordered" evidence="1">
    <location>
        <begin position="62"/>
        <end position="86"/>
    </location>
</feature>
<protein>
    <submittedName>
        <fullName evidence="2">Uncharacterized protein</fullName>
    </submittedName>
</protein>
<accession>A0A448WJ07</accession>
<reference evidence="2" key="1">
    <citation type="submission" date="2018-11" db="EMBL/GenBank/DDBJ databases">
        <authorList>
            <consortium name="Pathogen Informatics"/>
        </authorList>
    </citation>
    <scope>NUCLEOTIDE SEQUENCE</scope>
</reference>
<dbReference type="EMBL" id="CAAALY010016295">
    <property type="protein sequence ID" value="VEL12932.1"/>
    <property type="molecule type" value="Genomic_DNA"/>
</dbReference>
<feature type="compositionally biased region" description="Basic and acidic residues" evidence="1">
    <location>
        <begin position="68"/>
        <end position="82"/>
    </location>
</feature>
<feature type="compositionally biased region" description="Polar residues" evidence="1">
    <location>
        <begin position="1"/>
        <end position="10"/>
    </location>
</feature>
<comment type="caution">
    <text evidence="2">The sequence shown here is derived from an EMBL/GenBank/DDBJ whole genome shotgun (WGS) entry which is preliminary data.</text>
</comment>
<keyword evidence="3" id="KW-1185">Reference proteome</keyword>
<name>A0A448WJ07_9PLAT</name>
<dbReference type="Proteomes" id="UP000784294">
    <property type="component" value="Unassembled WGS sequence"/>
</dbReference>
<evidence type="ECO:0000313" key="2">
    <source>
        <dbReference type="EMBL" id="VEL12932.1"/>
    </source>
</evidence>
<evidence type="ECO:0000256" key="1">
    <source>
        <dbReference type="SAM" id="MobiDB-lite"/>
    </source>
</evidence>
<feature type="region of interest" description="Disordered" evidence="1">
    <location>
        <begin position="137"/>
        <end position="167"/>
    </location>
</feature>
<feature type="compositionally biased region" description="Low complexity" evidence="1">
    <location>
        <begin position="19"/>
        <end position="36"/>
    </location>
</feature>
<proteinExistence type="predicted"/>
<evidence type="ECO:0000313" key="3">
    <source>
        <dbReference type="Proteomes" id="UP000784294"/>
    </source>
</evidence>
<feature type="compositionally biased region" description="Low complexity" evidence="1">
    <location>
        <begin position="137"/>
        <end position="155"/>
    </location>
</feature>